<dbReference type="PIRSF" id="PIRSF003203">
    <property type="entry name" value="AzlD"/>
    <property type="match status" value="1"/>
</dbReference>
<dbReference type="Pfam" id="PF05437">
    <property type="entry name" value="AzlD"/>
    <property type="match status" value="1"/>
</dbReference>
<dbReference type="InterPro" id="IPR008407">
    <property type="entry name" value="Brnchd-chn_aa_trnsp_AzlD"/>
</dbReference>
<gene>
    <name evidence="2" type="ORF">SAMN05421642_11086</name>
</gene>
<accession>A0A239KFM8</accession>
<keyword evidence="3" id="KW-1185">Reference proteome</keyword>
<keyword evidence="1" id="KW-1133">Transmembrane helix</keyword>
<dbReference type="OrthoDB" id="5324916at2"/>
<feature type="transmembrane region" description="Helical" evidence="1">
    <location>
        <begin position="38"/>
        <end position="55"/>
    </location>
</feature>
<evidence type="ECO:0000256" key="1">
    <source>
        <dbReference type="SAM" id="Phobius"/>
    </source>
</evidence>
<dbReference type="AlphaFoldDB" id="A0A239KFM8"/>
<proteinExistence type="predicted"/>
<keyword evidence="1" id="KW-0812">Transmembrane</keyword>
<feature type="transmembrane region" description="Helical" evidence="1">
    <location>
        <begin position="6"/>
        <end position="26"/>
    </location>
</feature>
<sequence>MTTYIAGALGVAVAITFALRAIPFAVRSRLRESALLDSIGKWMTLGAVVILALYALSSIDVSTENHGVPQIAGVLVTVVVHLWRRNAALSIVGGTVVCVVLQNWVL</sequence>
<name>A0A239KFM8_9NOCA</name>
<dbReference type="EMBL" id="FZOW01000010">
    <property type="protein sequence ID" value="SNT15934.1"/>
    <property type="molecule type" value="Genomic_DNA"/>
</dbReference>
<dbReference type="RefSeq" id="WP_089248502.1">
    <property type="nucleotide sequence ID" value="NZ_FZOW01000010.1"/>
</dbReference>
<feature type="transmembrane region" description="Helical" evidence="1">
    <location>
        <begin position="67"/>
        <end position="83"/>
    </location>
</feature>
<reference evidence="3" key="1">
    <citation type="submission" date="2017-06" db="EMBL/GenBank/DDBJ databases">
        <authorList>
            <person name="Varghese N."/>
            <person name="Submissions S."/>
        </authorList>
    </citation>
    <scope>NUCLEOTIDE SEQUENCE [LARGE SCALE GENOMIC DNA]</scope>
    <source>
        <strain evidence="3">JCM 23211</strain>
    </source>
</reference>
<keyword evidence="1" id="KW-0472">Membrane</keyword>
<protein>
    <submittedName>
        <fullName evidence="2">Branched-chain amino acid transport protein AzlD</fullName>
    </submittedName>
</protein>
<dbReference type="STRING" id="398843.A3K89_08945"/>
<evidence type="ECO:0000313" key="3">
    <source>
        <dbReference type="Proteomes" id="UP000198327"/>
    </source>
</evidence>
<evidence type="ECO:0000313" key="2">
    <source>
        <dbReference type="EMBL" id="SNT15934.1"/>
    </source>
</evidence>
<dbReference type="Proteomes" id="UP000198327">
    <property type="component" value="Unassembled WGS sequence"/>
</dbReference>
<organism evidence="2 3">
    <name type="scientific">Rhodococcoides kyotonense</name>
    <dbReference type="NCBI Taxonomy" id="398843"/>
    <lineage>
        <taxon>Bacteria</taxon>
        <taxon>Bacillati</taxon>
        <taxon>Actinomycetota</taxon>
        <taxon>Actinomycetes</taxon>
        <taxon>Mycobacteriales</taxon>
        <taxon>Nocardiaceae</taxon>
        <taxon>Rhodococcoides</taxon>
    </lineage>
</organism>
<feature type="transmembrane region" description="Helical" evidence="1">
    <location>
        <begin position="88"/>
        <end position="105"/>
    </location>
</feature>